<reference evidence="3 4" key="1">
    <citation type="submission" date="2019-04" db="EMBL/GenBank/DDBJ databases">
        <title>Reference strain of H23.</title>
        <authorList>
            <person name="Luo X."/>
        </authorList>
    </citation>
    <scope>NUCLEOTIDE SEQUENCE [LARGE SCALE GENOMIC DNA]</scope>
    <source>
        <strain evidence="3 4">H23</strain>
    </source>
</reference>
<protein>
    <submittedName>
        <fullName evidence="3">Aminotransferase class V-fold PLP-dependent enzyme</fullName>
    </submittedName>
</protein>
<dbReference type="InterPro" id="IPR015424">
    <property type="entry name" value="PyrdxlP-dep_Trfase"/>
</dbReference>
<dbReference type="OrthoDB" id="9764293at2"/>
<dbReference type="Proteomes" id="UP000308707">
    <property type="component" value="Unassembled WGS sequence"/>
</dbReference>
<evidence type="ECO:0000256" key="1">
    <source>
        <dbReference type="ARBA" id="ARBA00022898"/>
    </source>
</evidence>
<dbReference type="InterPro" id="IPR015422">
    <property type="entry name" value="PyrdxlP-dep_Trfase_small"/>
</dbReference>
<keyword evidence="3" id="KW-0808">Transferase</keyword>
<comment type="caution">
    <text evidence="3">The sequence shown here is derived from an EMBL/GenBank/DDBJ whole genome shotgun (WGS) entry which is preliminary data.</text>
</comment>
<proteinExistence type="predicted"/>
<evidence type="ECO:0000313" key="4">
    <source>
        <dbReference type="Proteomes" id="UP000308707"/>
    </source>
</evidence>
<evidence type="ECO:0000313" key="3">
    <source>
        <dbReference type="EMBL" id="TKR33832.1"/>
    </source>
</evidence>
<dbReference type="EMBL" id="SZUA01000001">
    <property type="protein sequence ID" value="TKR33832.1"/>
    <property type="molecule type" value="Genomic_DNA"/>
</dbReference>
<dbReference type="PANTHER" id="PTHR43586">
    <property type="entry name" value="CYSTEINE DESULFURASE"/>
    <property type="match status" value="1"/>
</dbReference>
<sequence>MRERGTNGAEERESDPRDAFDLPDGVAYFNCANLAPRLKSVSAAGHAAIDAMAAPWSIAAADWFSGTAALKGLFASLIGATERDTALVPSVSYGIALAARNIPLREGDNVVLLDREFPSNYYSWARAAARSGAQVRLVKPAADVAIAQAVSEAIDPRTAVVSIPQCRWTDGAFVDVVRIGEAARKRGAALVIDASQSLGAHPLDVAECRPDFLVAVGYKWLLGPYGLGYLYVDERWHGEGVPLEESWLHRDGSDNFAALSDYTDRYRPGAARFGQGESPQFHLQPMAIAALTQISRWRPAFIQRRLREWTDALCARAATIGYGCRPAEQRVGHMVGLRPPRSGLIEGLVERLRAEGIHVSARDGCIRISPHLHNDEKDLQRLVDALRRMAS</sequence>
<dbReference type="Gene3D" id="3.40.640.10">
    <property type="entry name" value="Type I PLP-dependent aspartate aminotransferase-like (Major domain)"/>
    <property type="match status" value="1"/>
</dbReference>
<organism evidence="3 4">
    <name type="scientific">Luteimonas gilva</name>
    <dbReference type="NCBI Taxonomy" id="2572684"/>
    <lineage>
        <taxon>Bacteria</taxon>
        <taxon>Pseudomonadati</taxon>
        <taxon>Pseudomonadota</taxon>
        <taxon>Gammaproteobacteria</taxon>
        <taxon>Lysobacterales</taxon>
        <taxon>Lysobacteraceae</taxon>
        <taxon>Luteimonas</taxon>
    </lineage>
</organism>
<dbReference type="GO" id="GO:0008483">
    <property type="term" value="F:transaminase activity"/>
    <property type="evidence" value="ECO:0007669"/>
    <property type="project" value="UniProtKB-KW"/>
</dbReference>
<dbReference type="InterPro" id="IPR000192">
    <property type="entry name" value="Aminotrans_V_dom"/>
</dbReference>
<dbReference type="Pfam" id="PF00266">
    <property type="entry name" value="Aminotran_5"/>
    <property type="match status" value="1"/>
</dbReference>
<accession>A0A4U5JV91</accession>
<dbReference type="SUPFAM" id="SSF53383">
    <property type="entry name" value="PLP-dependent transferases"/>
    <property type="match status" value="1"/>
</dbReference>
<feature type="domain" description="Aminotransferase class V" evidence="2">
    <location>
        <begin position="72"/>
        <end position="241"/>
    </location>
</feature>
<evidence type="ECO:0000259" key="2">
    <source>
        <dbReference type="Pfam" id="PF00266"/>
    </source>
</evidence>
<dbReference type="InterPro" id="IPR015421">
    <property type="entry name" value="PyrdxlP-dep_Trfase_major"/>
</dbReference>
<keyword evidence="4" id="KW-1185">Reference proteome</keyword>
<dbReference type="AlphaFoldDB" id="A0A4U5JV91"/>
<dbReference type="RefSeq" id="WP_137266038.1">
    <property type="nucleotide sequence ID" value="NZ_SZUA01000001.1"/>
</dbReference>
<gene>
    <name evidence="3" type="ORF">FCE95_06050</name>
</gene>
<dbReference type="Gene3D" id="3.90.1150.10">
    <property type="entry name" value="Aspartate Aminotransferase, domain 1"/>
    <property type="match status" value="1"/>
</dbReference>
<keyword evidence="3" id="KW-0032">Aminotransferase</keyword>
<dbReference type="PANTHER" id="PTHR43586:SF15">
    <property type="entry name" value="BLR3095 PROTEIN"/>
    <property type="match status" value="1"/>
</dbReference>
<name>A0A4U5JV91_9GAMM</name>
<keyword evidence="1" id="KW-0663">Pyridoxal phosphate</keyword>